<gene>
    <name evidence="1" type="ORF">TWF481_006023</name>
</gene>
<organism evidence="1 2">
    <name type="scientific">Arthrobotrys musiformis</name>
    <dbReference type="NCBI Taxonomy" id="47236"/>
    <lineage>
        <taxon>Eukaryota</taxon>
        <taxon>Fungi</taxon>
        <taxon>Dikarya</taxon>
        <taxon>Ascomycota</taxon>
        <taxon>Pezizomycotina</taxon>
        <taxon>Orbiliomycetes</taxon>
        <taxon>Orbiliales</taxon>
        <taxon>Orbiliaceae</taxon>
        <taxon>Arthrobotrys</taxon>
    </lineage>
</organism>
<dbReference type="AlphaFoldDB" id="A0AAV9WFH8"/>
<comment type="caution">
    <text evidence="1">The sequence shown here is derived from an EMBL/GenBank/DDBJ whole genome shotgun (WGS) entry which is preliminary data.</text>
</comment>
<dbReference type="Proteomes" id="UP001370758">
    <property type="component" value="Unassembled WGS sequence"/>
</dbReference>
<evidence type="ECO:0000313" key="2">
    <source>
        <dbReference type="Proteomes" id="UP001370758"/>
    </source>
</evidence>
<dbReference type="EMBL" id="JAVHJL010000003">
    <property type="protein sequence ID" value="KAK6507596.1"/>
    <property type="molecule type" value="Genomic_DNA"/>
</dbReference>
<accession>A0AAV9WFH8</accession>
<protein>
    <submittedName>
        <fullName evidence="1">Uncharacterized protein</fullName>
    </submittedName>
</protein>
<sequence>MCLYRSNHYTCGCYVLLNLRSPAHRCQGPRDSKGICGIQKPHPLEIADLPRLCGRCEKIRVQTAKITKLEHQAIPAAEAAGQNANVVRLMSELAVAKAKLDDAVASTSYN</sequence>
<keyword evidence="2" id="KW-1185">Reference proteome</keyword>
<proteinExistence type="predicted"/>
<evidence type="ECO:0000313" key="1">
    <source>
        <dbReference type="EMBL" id="KAK6507596.1"/>
    </source>
</evidence>
<name>A0AAV9WFH8_9PEZI</name>
<reference evidence="1 2" key="1">
    <citation type="submission" date="2023-08" db="EMBL/GenBank/DDBJ databases">
        <authorList>
            <person name="Palmer J.M."/>
        </authorList>
    </citation>
    <scope>NUCLEOTIDE SEQUENCE [LARGE SCALE GENOMIC DNA]</scope>
    <source>
        <strain evidence="1 2">TWF481</strain>
    </source>
</reference>